<evidence type="ECO:0008006" key="5">
    <source>
        <dbReference type="Google" id="ProtNLM"/>
    </source>
</evidence>
<evidence type="ECO:0000313" key="4">
    <source>
        <dbReference type="Proteomes" id="UP001501231"/>
    </source>
</evidence>
<evidence type="ECO:0000313" key="3">
    <source>
        <dbReference type="EMBL" id="GAA2443634.1"/>
    </source>
</evidence>
<reference evidence="4" key="1">
    <citation type="journal article" date="2019" name="Int. J. Syst. Evol. Microbiol.">
        <title>The Global Catalogue of Microorganisms (GCM) 10K type strain sequencing project: providing services to taxonomists for standard genome sequencing and annotation.</title>
        <authorList>
            <consortium name="The Broad Institute Genomics Platform"/>
            <consortium name="The Broad Institute Genome Sequencing Center for Infectious Disease"/>
            <person name="Wu L."/>
            <person name="Ma J."/>
        </authorList>
    </citation>
    <scope>NUCLEOTIDE SEQUENCE [LARGE SCALE GENOMIC DNA]</scope>
    <source>
        <strain evidence="4">JCM 3325</strain>
    </source>
</reference>
<feature type="signal peptide" evidence="2">
    <location>
        <begin position="1"/>
        <end position="23"/>
    </location>
</feature>
<keyword evidence="2" id="KW-0732">Signal</keyword>
<sequence>MHMSATKLVGVLAIGGALLTSTACGPLSAITGGGDKDAACKNIRTELSSVQSKIASPDVSNPGASSAANAQTFRDTASKIRSEGQKAGGDVETAAGKVATGLESLAGSMSNPGSGSTTGTSTFIKDAADLGRACGFSGM</sequence>
<dbReference type="EMBL" id="BAAARW010000026">
    <property type="protein sequence ID" value="GAA2443634.1"/>
    <property type="molecule type" value="Genomic_DNA"/>
</dbReference>
<feature type="compositionally biased region" description="Polar residues" evidence="1">
    <location>
        <begin position="51"/>
        <end position="75"/>
    </location>
</feature>
<organism evidence="3 4">
    <name type="scientific">Actinomadura vinacea</name>
    <dbReference type="NCBI Taxonomy" id="115336"/>
    <lineage>
        <taxon>Bacteria</taxon>
        <taxon>Bacillati</taxon>
        <taxon>Actinomycetota</taxon>
        <taxon>Actinomycetes</taxon>
        <taxon>Streptosporangiales</taxon>
        <taxon>Thermomonosporaceae</taxon>
        <taxon>Actinomadura</taxon>
    </lineage>
</organism>
<evidence type="ECO:0000256" key="1">
    <source>
        <dbReference type="SAM" id="MobiDB-lite"/>
    </source>
</evidence>
<feature type="region of interest" description="Disordered" evidence="1">
    <location>
        <begin position="51"/>
        <end position="93"/>
    </location>
</feature>
<feature type="chain" id="PRO_5046613199" description="Lipoprotein" evidence="2">
    <location>
        <begin position="24"/>
        <end position="139"/>
    </location>
</feature>
<gene>
    <name evidence="3" type="ORF">GCM10010191_70270</name>
</gene>
<evidence type="ECO:0000256" key="2">
    <source>
        <dbReference type="SAM" id="SignalP"/>
    </source>
</evidence>
<dbReference type="RefSeq" id="WP_344594886.1">
    <property type="nucleotide sequence ID" value="NZ_BAAARW010000026.1"/>
</dbReference>
<proteinExistence type="predicted"/>
<protein>
    <recommendedName>
        <fullName evidence="5">Lipoprotein</fullName>
    </recommendedName>
</protein>
<name>A0ABP5X672_9ACTN</name>
<keyword evidence="4" id="KW-1185">Reference proteome</keyword>
<dbReference type="Proteomes" id="UP001501231">
    <property type="component" value="Unassembled WGS sequence"/>
</dbReference>
<comment type="caution">
    <text evidence="3">The sequence shown here is derived from an EMBL/GenBank/DDBJ whole genome shotgun (WGS) entry which is preliminary data.</text>
</comment>
<accession>A0ABP5X672</accession>
<dbReference type="PROSITE" id="PS51257">
    <property type="entry name" value="PROKAR_LIPOPROTEIN"/>
    <property type="match status" value="1"/>
</dbReference>